<name>A0A6N2YN56_EUBLI</name>
<accession>A0A6N2YN56</accession>
<evidence type="ECO:0000313" key="1">
    <source>
        <dbReference type="EMBL" id="VYT67537.1"/>
    </source>
</evidence>
<sequence length="381" mass="43717">MIQQKINERQQLFNDVIDNKIPKRVPVMGNIMYEAAIEYAGFDLKQGQWDSEIAYKVFKKINEDFQTDAPCTSPTMRNPLFYQILGAKSYVMSETGVMQHPEITAMEPDEYDDFIKDPFKFMCDILLPRLYTELDTSPMQAAMVLAKAFKAKTDEDNIARKASREAAEPYEYAVIGGAGFGEAPFDFLSDLLRSFTGISKDIRRYPDKVKQACDAAVPLIEKTLIPPKPMKYRYASVPLHMAPYLGDKSVNEFFWPSFEKLISRCVSAGQTLHLFMEQDWMRFLDKLNELPGRMYMRFEYGDPQLTKKKINKHIITGFYPTVLLQTETKQKCIDKAKELLDILAPDGGYIFNVDKNIMSLKGSVAENYRAVLEYVSLQGNY</sequence>
<reference evidence="1" key="1">
    <citation type="submission" date="2019-11" db="EMBL/GenBank/DDBJ databases">
        <authorList>
            <person name="Feng L."/>
        </authorList>
    </citation>
    <scope>NUCLEOTIDE SEQUENCE</scope>
    <source>
        <strain evidence="1">ElimosumLFYP34</strain>
    </source>
</reference>
<dbReference type="SUPFAM" id="SSF51726">
    <property type="entry name" value="UROD/MetE-like"/>
    <property type="match status" value="1"/>
</dbReference>
<dbReference type="InterPro" id="IPR038071">
    <property type="entry name" value="UROD/MetE-like_sf"/>
</dbReference>
<gene>
    <name evidence="1" type="ORF">ELLFYP34_01646</name>
</gene>
<proteinExistence type="predicted"/>
<dbReference type="Gene3D" id="3.20.20.210">
    <property type="match status" value="1"/>
</dbReference>
<organism evidence="1">
    <name type="scientific">Eubacterium limosum</name>
    <dbReference type="NCBI Taxonomy" id="1736"/>
    <lineage>
        <taxon>Bacteria</taxon>
        <taxon>Bacillati</taxon>
        <taxon>Bacillota</taxon>
        <taxon>Clostridia</taxon>
        <taxon>Eubacteriales</taxon>
        <taxon>Eubacteriaceae</taxon>
        <taxon>Eubacterium</taxon>
    </lineage>
</organism>
<dbReference type="AlphaFoldDB" id="A0A6N2YN56"/>
<dbReference type="EMBL" id="CACRTR010000003">
    <property type="protein sequence ID" value="VYT67537.1"/>
    <property type="molecule type" value="Genomic_DNA"/>
</dbReference>
<protein>
    <submittedName>
        <fullName evidence="1">Uroporphyrinogen decarboxylase (URO-D)</fullName>
    </submittedName>
</protein>